<feature type="compositionally biased region" description="Basic and acidic residues" evidence="1">
    <location>
        <begin position="269"/>
        <end position="299"/>
    </location>
</feature>
<accession>A0AAT9TXC7</accession>
<feature type="region of interest" description="Disordered" evidence="1">
    <location>
        <begin position="109"/>
        <end position="143"/>
    </location>
</feature>
<organism evidence="2">
    <name type="scientific">Pangolin parvovirus</name>
    <dbReference type="NCBI Taxonomy" id="3038985"/>
    <lineage>
        <taxon>Viruses</taxon>
        <taxon>Monodnaviria</taxon>
        <taxon>Shotokuvirae</taxon>
        <taxon>Cossaviricota</taxon>
        <taxon>Quintoviricetes</taxon>
        <taxon>Piccovirales</taxon>
        <taxon>Parvoviridae</taxon>
    </lineage>
</organism>
<feature type="region of interest" description="Disordered" evidence="1">
    <location>
        <begin position="204"/>
        <end position="358"/>
    </location>
</feature>
<feature type="region of interest" description="Disordered" evidence="1">
    <location>
        <begin position="1"/>
        <end position="60"/>
    </location>
</feature>
<evidence type="ECO:0000256" key="1">
    <source>
        <dbReference type="SAM" id="MobiDB-lite"/>
    </source>
</evidence>
<name>A0AAT9TXC7_9VIRU</name>
<feature type="compositionally biased region" description="Basic and acidic residues" evidence="1">
    <location>
        <begin position="121"/>
        <end position="143"/>
    </location>
</feature>
<feature type="compositionally biased region" description="Basic and acidic residues" evidence="1">
    <location>
        <begin position="19"/>
        <end position="28"/>
    </location>
</feature>
<protein>
    <submittedName>
        <fullName evidence="2">VP1</fullName>
    </submittedName>
</protein>
<reference evidence="2" key="1">
    <citation type="journal article" date="2023" name="Nat. Commun.">
        <title>Virus diversity, wildlife-domestic animal circulation and potential zoonotic viruses of small mammals, pangolins and zoo animals.</title>
        <authorList>
            <person name="Cui X."/>
            <person name="Fan K."/>
            <person name="Liang X."/>
            <person name="Gong W."/>
            <person name="Chen W."/>
            <person name="He B."/>
            <person name="Chen X."/>
            <person name="Wang H."/>
            <person name="Wang X."/>
            <person name="Zhang P."/>
            <person name="Lu X."/>
            <person name="Chen R."/>
            <person name="Lin K."/>
            <person name="Liu J."/>
            <person name="Zhai J."/>
            <person name="Liu D.X."/>
            <person name="Shan F."/>
            <person name="Li Y."/>
            <person name="Chen R.A."/>
            <person name="Meng H."/>
            <person name="Li X."/>
            <person name="Mi S."/>
            <person name="Jiang J."/>
            <person name="Zhou N."/>
            <person name="Chen Z."/>
            <person name="Zou J.-J."/>
            <person name="Ge D."/>
            <person name="Yang Q."/>
            <person name="He K."/>
            <person name="Chen T."/>
            <person name="Wu Y.-J."/>
            <person name="Lu H."/>
            <person name="Irwin D.M."/>
            <person name="Shen X."/>
            <person name="Hu Y."/>
            <person name="Lu X."/>
            <person name="Ding C."/>
            <person name="Guan Y."/>
            <person name="Tu C."/>
            <person name="Shen Y."/>
        </authorList>
    </citation>
    <scope>NUCLEOTIDE SEQUENCE</scope>
    <source>
        <strain evidence="2">GD/P47-2/2019</strain>
    </source>
</reference>
<sequence length="358" mass="40931">MENEGFISWVKGKVGSTERPQESQESKTTDNSTSRQTEHDYSSAARGGFPMYESQSRHRVRRSVFTPEDVGIIPWHDLNWLETLLQAYKERQYLMNVYKDSGRLEDFNDDREYISNNKENVPPKDSNRPKSMDISDSAKQDLEEMAEKQNEFLDQMKHKPPESDINEEFKEQRDKFIDKHPGEQPMDISDSAAKQLRELDKLAEKVFPPEGHLDRKESGEYDFSSGLPENLRGKPHRYGPTHAALDQFEAEMKESDGAFSTPPPFIPKPKPDAPKKGVDPDKFAQKESEKERDSIRKNLDGAFQQSQFQDQWFPGLVYPGHKYTGPGNPQDSGPPTGPIDESSQKHDLRMPQSGSSHT</sequence>
<proteinExistence type="predicted"/>
<dbReference type="EMBL" id="OQ363503">
    <property type="protein sequence ID" value="WFG61367.1"/>
    <property type="molecule type" value="Genomic_DNA"/>
</dbReference>
<evidence type="ECO:0000313" key="2">
    <source>
        <dbReference type="EMBL" id="WFG61367.1"/>
    </source>
</evidence>